<evidence type="ECO:0000313" key="2">
    <source>
        <dbReference type="Proteomes" id="UP000092445"/>
    </source>
</evidence>
<reference evidence="2" key="1">
    <citation type="submission" date="2014-03" db="EMBL/GenBank/DDBJ databases">
        <authorList>
            <person name="Aksoy S."/>
            <person name="Warren W."/>
            <person name="Wilson R.K."/>
        </authorList>
    </citation>
    <scope>NUCLEOTIDE SEQUENCE [LARGE SCALE GENOMIC DNA]</scope>
    <source>
        <strain evidence="2">IAEA</strain>
    </source>
</reference>
<reference evidence="1" key="2">
    <citation type="submission" date="2020-05" db="UniProtKB">
        <authorList>
            <consortium name="EnsemblMetazoa"/>
        </authorList>
    </citation>
    <scope>IDENTIFICATION</scope>
    <source>
        <strain evidence="1">IAEA</strain>
    </source>
</reference>
<dbReference type="VEuPathDB" id="VectorBase:GPAI036823"/>
<proteinExistence type="predicted"/>
<organism evidence="1 2">
    <name type="scientific">Glossina pallidipes</name>
    <name type="common">Tsetse fly</name>
    <dbReference type="NCBI Taxonomy" id="7398"/>
    <lineage>
        <taxon>Eukaryota</taxon>
        <taxon>Metazoa</taxon>
        <taxon>Ecdysozoa</taxon>
        <taxon>Arthropoda</taxon>
        <taxon>Hexapoda</taxon>
        <taxon>Insecta</taxon>
        <taxon>Pterygota</taxon>
        <taxon>Neoptera</taxon>
        <taxon>Endopterygota</taxon>
        <taxon>Diptera</taxon>
        <taxon>Brachycera</taxon>
        <taxon>Muscomorpha</taxon>
        <taxon>Hippoboscoidea</taxon>
        <taxon>Glossinidae</taxon>
        <taxon>Glossina</taxon>
    </lineage>
</organism>
<protein>
    <submittedName>
        <fullName evidence="1">Uncharacterized protein</fullName>
    </submittedName>
</protein>
<dbReference type="Proteomes" id="UP000092445">
    <property type="component" value="Unassembled WGS sequence"/>
</dbReference>
<sequence length="119" mass="13218">MTLSLLRKSVNGFAEELGDSSTSSVATITLRKPTKRSAQTSKDSLKCSYINRFKEVSGRLYEQIFKLNKASASETKPLLTIANDHEKILIELIQENACLSGPIEGLEKPVWNQKHLEGP</sequence>
<name>A0A1B0A7M4_GLOPL</name>
<dbReference type="AlphaFoldDB" id="A0A1B0A7M4"/>
<accession>A0A1B0A7M4</accession>
<dbReference type="EnsemblMetazoa" id="GPAI036823-RA">
    <property type="protein sequence ID" value="GPAI036823-PA"/>
    <property type="gene ID" value="GPAI036823"/>
</dbReference>
<evidence type="ECO:0000313" key="1">
    <source>
        <dbReference type="EnsemblMetazoa" id="GPAI036823-PA"/>
    </source>
</evidence>
<keyword evidence="2" id="KW-1185">Reference proteome</keyword>